<comment type="caution">
    <text evidence="1">The sequence shown here is derived from an EMBL/GenBank/DDBJ whole genome shotgun (WGS) entry which is preliminary data.</text>
</comment>
<organism evidence="1 2">
    <name type="scientific">Olea europaea subsp. europaea</name>
    <dbReference type="NCBI Taxonomy" id="158383"/>
    <lineage>
        <taxon>Eukaryota</taxon>
        <taxon>Viridiplantae</taxon>
        <taxon>Streptophyta</taxon>
        <taxon>Embryophyta</taxon>
        <taxon>Tracheophyta</taxon>
        <taxon>Spermatophyta</taxon>
        <taxon>Magnoliopsida</taxon>
        <taxon>eudicotyledons</taxon>
        <taxon>Gunneridae</taxon>
        <taxon>Pentapetalae</taxon>
        <taxon>asterids</taxon>
        <taxon>lamiids</taxon>
        <taxon>Lamiales</taxon>
        <taxon>Oleaceae</taxon>
        <taxon>Oleeae</taxon>
        <taxon>Olea</taxon>
    </lineage>
</organism>
<accession>A0A8S0RMR3</accession>
<proteinExistence type="predicted"/>
<reference evidence="1 2" key="1">
    <citation type="submission" date="2019-12" db="EMBL/GenBank/DDBJ databases">
        <authorList>
            <person name="Alioto T."/>
            <person name="Alioto T."/>
            <person name="Gomez Garrido J."/>
        </authorList>
    </citation>
    <scope>NUCLEOTIDE SEQUENCE [LARGE SCALE GENOMIC DNA]</scope>
</reference>
<evidence type="ECO:0000313" key="1">
    <source>
        <dbReference type="EMBL" id="CAA2980473.1"/>
    </source>
</evidence>
<evidence type="ECO:0000313" key="2">
    <source>
        <dbReference type="Proteomes" id="UP000594638"/>
    </source>
</evidence>
<keyword evidence="2" id="KW-1185">Reference proteome</keyword>
<dbReference type="EMBL" id="CACTIH010003648">
    <property type="protein sequence ID" value="CAA2980473.1"/>
    <property type="molecule type" value="Genomic_DNA"/>
</dbReference>
<protein>
    <submittedName>
        <fullName evidence="1">Uncharacterized protein</fullName>
    </submittedName>
</protein>
<name>A0A8S0RMR3_OLEEU</name>
<dbReference type="AlphaFoldDB" id="A0A8S0RMR3"/>
<dbReference type="Gramene" id="OE9A029903T1">
    <property type="protein sequence ID" value="OE9A029903C1"/>
    <property type="gene ID" value="OE9A029903"/>
</dbReference>
<gene>
    <name evidence="1" type="ORF">OLEA9_A029903</name>
</gene>
<dbReference type="Proteomes" id="UP000594638">
    <property type="component" value="Unassembled WGS sequence"/>
</dbReference>
<sequence length="97" mass="10608">MKIGSSISKLNYVFKFLSEQKWGSAFGLKISAAVGVLSAAIKLLAVKDKALNFNSLLLLSDGDSEYWTVPVLQNLLECYFAGFGKLLKLLEISSKNC</sequence>